<evidence type="ECO:0000256" key="1">
    <source>
        <dbReference type="SAM" id="Phobius"/>
    </source>
</evidence>
<keyword evidence="5" id="KW-1185">Reference proteome</keyword>
<feature type="transmembrane region" description="Helical" evidence="1">
    <location>
        <begin position="7"/>
        <end position="27"/>
    </location>
</feature>
<reference evidence="4 5" key="1">
    <citation type="submission" date="2020-08" db="EMBL/GenBank/DDBJ databases">
        <title>Genome public.</title>
        <authorList>
            <person name="Liu C."/>
            <person name="Sun Q."/>
        </authorList>
    </citation>
    <scope>NUCLEOTIDE SEQUENCE [LARGE SCALE GENOMIC DNA]</scope>
    <source>
        <strain evidence="4 5">NSJ-56</strain>
    </source>
</reference>
<evidence type="ECO:0000259" key="2">
    <source>
        <dbReference type="Pfam" id="PF09822"/>
    </source>
</evidence>
<proteinExistence type="predicted"/>
<feature type="domain" description="DUF7088" evidence="3">
    <location>
        <begin position="35"/>
        <end position="137"/>
    </location>
</feature>
<keyword evidence="1" id="KW-1133">Transmembrane helix</keyword>
<keyword evidence="1" id="KW-0812">Transmembrane</keyword>
<dbReference type="InterPro" id="IPR055396">
    <property type="entry name" value="DUF7088"/>
</dbReference>
<evidence type="ECO:0000313" key="5">
    <source>
        <dbReference type="Proteomes" id="UP000646484"/>
    </source>
</evidence>
<comment type="caution">
    <text evidence="4">The sequence shown here is derived from an EMBL/GenBank/DDBJ whole genome shotgun (WGS) entry which is preliminary data.</text>
</comment>
<sequence>MKNKFIYNPTFLILSLIAVNIVSYFVFARIDLTSNKKYSLSPVSKNMIKKVDKDVSVTLFMSEGLSQDKMKMGREFKHLLKEYKTLSNKSFTITTITPDNDSREILALEAGIHPFSQESMERDMVKIQKIYFGAVIQIGNKKSVIPLISQHTPLEYEVTRMLKEACDTTKPNIGFLLGHNEMLRDKITQIRHELFRNARLESLYIDQFTDLNRYKVICIMGPRDSFSKEEIKRLQEYLKQGGRLYIALNHAVGQITASQNNGFINRVGLEDMLENFGLKINYDFVIDSYCGRIRVSQGPFFLYQSEVSFPYMPTIQKFSSHVITNGLNAISLLFASSMTNVKTTSAYTFTPLAKTSPTSGVQEVPVFFDIQKTWTRHDFNRPNNVVAALLNNEDDKSAIIVISNASFMEDNDYDALRLDNIRFAINSIEWLADDSGLIKLRNKYIVNQTLEPVSNSYRTFLKYFNFFLPIVIILLIGLFQYRQYKLKRLRRSQSGYID</sequence>
<organism evidence="4 5">
    <name type="scientific">Butyricimonas hominis</name>
    <dbReference type="NCBI Taxonomy" id="2763032"/>
    <lineage>
        <taxon>Bacteria</taxon>
        <taxon>Pseudomonadati</taxon>
        <taxon>Bacteroidota</taxon>
        <taxon>Bacteroidia</taxon>
        <taxon>Bacteroidales</taxon>
        <taxon>Odoribacteraceae</taxon>
        <taxon>Butyricimonas</taxon>
    </lineage>
</organism>
<dbReference type="Pfam" id="PF09822">
    <property type="entry name" value="ABC_transp_aux"/>
    <property type="match status" value="1"/>
</dbReference>
<evidence type="ECO:0000259" key="3">
    <source>
        <dbReference type="Pfam" id="PF23357"/>
    </source>
</evidence>
<dbReference type="RefSeq" id="WP_099294421.1">
    <property type="nucleotide sequence ID" value="NZ_JACOOH010000013.1"/>
</dbReference>
<dbReference type="EMBL" id="JACOOH010000013">
    <property type="protein sequence ID" value="MBC5623634.1"/>
    <property type="molecule type" value="Genomic_DNA"/>
</dbReference>
<name>A0ABR7D6Q9_9BACT</name>
<feature type="transmembrane region" description="Helical" evidence="1">
    <location>
        <begin position="463"/>
        <end position="481"/>
    </location>
</feature>
<accession>A0ABR7D6Q9</accession>
<dbReference type="Proteomes" id="UP000646484">
    <property type="component" value="Unassembled WGS sequence"/>
</dbReference>
<feature type="domain" description="ABC-type uncharacterised transport system" evidence="2">
    <location>
        <begin position="170"/>
        <end position="412"/>
    </location>
</feature>
<keyword evidence="1" id="KW-0472">Membrane</keyword>
<gene>
    <name evidence="4" type="ORF">H8S64_21310</name>
</gene>
<dbReference type="InterPro" id="IPR019196">
    <property type="entry name" value="ABC_transp_unknown"/>
</dbReference>
<dbReference type="Pfam" id="PF23357">
    <property type="entry name" value="DUF7088"/>
    <property type="match status" value="1"/>
</dbReference>
<dbReference type="SUPFAM" id="SSF52317">
    <property type="entry name" value="Class I glutamine amidotransferase-like"/>
    <property type="match status" value="1"/>
</dbReference>
<dbReference type="InterPro" id="IPR029062">
    <property type="entry name" value="Class_I_gatase-like"/>
</dbReference>
<protein>
    <submittedName>
        <fullName evidence="4">Gldg family protein</fullName>
    </submittedName>
</protein>
<evidence type="ECO:0000313" key="4">
    <source>
        <dbReference type="EMBL" id="MBC5623634.1"/>
    </source>
</evidence>